<accession>Q6YPK2</accession>
<feature type="binding site" evidence="5">
    <location>
        <position position="8"/>
    </location>
    <ligand>
        <name>substrate</name>
    </ligand>
</feature>
<reference evidence="7 8" key="1">
    <citation type="journal article" date="2004" name="Nat. Genet.">
        <title>Reductive evolution suggested from the complete genome sequence of a plant-pathogenic phytoplasma.</title>
        <authorList>
            <person name="Oshima K."/>
            <person name="Kakizawa S."/>
            <person name="Nishigawa H."/>
            <person name="Jung H.-Y."/>
            <person name="Wei W."/>
            <person name="Suzuki S."/>
            <person name="Arashida R."/>
            <person name="Nakata D."/>
            <person name="Miyata S."/>
            <person name="Ugaki M."/>
            <person name="Namba S."/>
        </authorList>
    </citation>
    <scope>NUCLEOTIDE SEQUENCE [LARGE SCALE GENOMIC DNA]</scope>
    <source>
        <strain evidence="8">OY-M</strain>
    </source>
</reference>
<dbReference type="PANTHER" id="PTHR38784:SF1">
    <property type="entry name" value="SUCROSE PHOSPHORYLASE"/>
    <property type="match status" value="1"/>
</dbReference>
<dbReference type="Gene3D" id="3.20.20.80">
    <property type="entry name" value="Glycosidases"/>
    <property type="match status" value="1"/>
</dbReference>
<evidence type="ECO:0000256" key="2">
    <source>
        <dbReference type="ARBA" id="ARBA00022676"/>
    </source>
</evidence>
<dbReference type="HOGENOM" id="CLU_021358_1_0_14"/>
<dbReference type="PIRSF" id="PIRSF003059">
    <property type="entry name" value="Sucrose_phosphorylase"/>
    <property type="match status" value="1"/>
</dbReference>
<feature type="binding site" evidence="5">
    <location>
        <begin position="115"/>
        <end position="117"/>
    </location>
    <ligand>
        <name>substrate</name>
    </ligand>
</feature>
<dbReference type="STRING" id="262768.PAM_723"/>
<organism evidence="7 8">
    <name type="scientific">Onion yellows phytoplasma (strain OY-M)</name>
    <dbReference type="NCBI Taxonomy" id="262768"/>
    <lineage>
        <taxon>Bacteria</taxon>
        <taxon>Bacillati</taxon>
        <taxon>Mycoplasmatota</taxon>
        <taxon>Mollicutes</taxon>
        <taxon>Acholeplasmatales</taxon>
        <taxon>Acholeplasmataceae</taxon>
        <taxon>Candidatus Phytoplasma</taxon>
        <taxon>16SrI (Aster yellows group)</taxon>
    </lineage>
</organism>
<dbReference type="PANTHER" id="PTHR38784">
    <property type="entry name" value="SUCROSE PHOSPHORYLASE"/>
    <property type="match status" value="1"/>
</dbReference>
<feature type="binding site" evidence="5">
    <location>
        <position position="157"/>
    </location>
    <ligand>
        <name>substrate</name>
    </ligand>
</feature>
<comment type="similarity">
    <text evidence="1">Belongs to the glycosyl hydrolase 13 family. Sucrose phosphorylase subfamily.</text>
</comment>
<dbReference type="AlphaFoldDB" id="Q6YPK2"/>
<feature type="domain" description="Glycosyl hydrolase family 13 catalytic" evidence="6">
    <location>
        <begin position="1"/>
        <end position="127"/>
    </location>
</feature>
<dbReference type="GO" id="GO:0004645">
    <property type="term" value="F:1,4-alpha-oligoglucan phosphorylase activity"/>
    <property type="evidence" value="ECO:0007669"/>
    <property type="project" value="InterPro"/>
</dbReference>
<evidence type="ECO:0000256" key="4">
    <source>
        <dbReference type="PIRSR" id="PIRSR003059-1"/>
    </source>
</evidence>
<dbReference type="InterPro" id="IPR016377">
    <property type="entry name" value="Sucrose_GGa_phosphorylase-rel"/>
</dbReference>
<dbReference type="Pfam" id="PF00128">
    <property type="entry name" value="Alpha-amylase"/>
    <property type="match status" value="1"/>
</dbReference>
<evidence type="ECO:0000313" key="7">
    <source>
        <dbReference type="EMBL" id="BAD04808.1"/>
    </source>
</evidence>
<evidence type="ECO:0000256" key="3">
    <source>
        <dbReference type="ARBA" id="ARBA00022679"/>
    </source>
</evidence>
<sequence length="403" mass="47020">MFDFMINHLSSKSLMYQDFKKNHNNSQYKDFFLRWEKFWQQVGPNRPTKQDVDSIYKRKDKAPTHLIEFDDGTTEHLWNTFGTDQIDLNVKEPIVKEFIKTTLTNMVKQGASIIRLDAFAYACKKADTSFFVEPDIWQLLDEVRDVLKPLDVELLPEIHENHSISHKISEHGYFIYDFALPLVVLYTLYSKNPQRLVEWLKKSPMKKFTTLDTHDGIGVIDAYDILTDKEIKYTSEQLYKQGANVKKVYSSSLYNNLDIYQINFTYYSALGNDDDAYLLSRAFQIFAPGIPQVYYVCLFAGENDIKLLESSKEGRNTNRHYYSRQEIKEEVKRPVVANLFKLLAWRNKSNAFDLDGVMECSAYASKIKILRKDKLGNNVAVLDADLMNKKFVIVENDKQIFSN</sequence>
<dbReference type="CAZy" id="GH13">
    <property type="family name" value="Glycoside Hydrolase Family 13"/>
</dbReference>
<name>Q6YPK2_ONYPE</name>
<evidence type="ECO:0000259" key="6">
    <source>
        <dbReference type="Pfam" id="PF00128"/>
    </source>
</evidence>
<keyword evidence="3" id="KW-0808">Transferase</keyword>
<dbReference type="InterPro" id="IPR017853">
    <property type="entry name" value="GH"/>
</dbReference>
<evidence type="ECO:0000256" key="1">
    <source>
        <dbReference type="ARBA" id="ARBA00008452"/>
    </source>
</evidence>
<dbReference type="Proteomes" id="UP000002523">
    <property type="component" value="Chromosome"/>
</dbReference>
<dbReference type="GO" id="GO:0005975">
    <property type="term" value="P:carbohydrate metabolic process"/>
    <property type="evidence" value="ECO:0007669"/>
    <property type="project" value="InterPro"/>
</dbReference>
<evidence type="ECO:0000256" key="5">
    <source>
        <dbReference type="PIRSR" id="PIRSR003059-2"/>
    </source>
</evidence>
<proteinExistence type="inferred from homology"/>
<dbReference type="NCBIfam" id="TIGR03852">
    <property type="entry name" value="sucrose_gtfA"/>
    <property type="match status" value="1"/>
</dbReference>
<gene>
    <name evidence="7" type="ordered locus">PAM_723</name>
</gene>
<feature type="active site" description="Proton donor" evidence="4">
    <location>
        <position position="157"/>
    </location>
</feature>
<dbReference type="SUPFAM" id="SSF51445">
    <property type="entry name" value="(Trans)glycosidases"/>
    <property type="match status" value="1"/>
</dbReference>
<feature type="binding site" evidence="5">
    <location>
        <begin position="258"/>
        <end position="261"/>
    </location>
    <ligand>
        <name>substrate</name>
    </ligand>
</feature>
<dbReference type="InterPro" id="IPR045857">
    <property type="entry name" value="O16G_dom_2"/>
</dbReference>
<protein>
    <recommendedName>
        <fullName evidence="6">Glycosyl hydrolase family 13 catalytic domain-containing protein</fullName>
    </recommendedName>
</protein>
<dbReference type="InterPro" id="IPR022527">
    <property type="entry name" value="Sucrose_phospho"/>
</dbReference>
<keyword evidence="2" id="KW-0328">Glycosyltransferase</keyword>
<feature type="binding site" evidence="5">
    <location>
        <begin position="214"/>
        <end position="215"/>
    </location>
    <ligand>
        <name>substrate</name>
    </ligand>
</feature>
<dbReference type="Gene3D" id="3.90.400.10">
    <property type="entry name" value="Oligo-1,6-glucosidase, Domain 2"/>
    <property type="match status" value="1"/>
</dbReference>
<dbReference type="KEGG" id="poy:PAM_723"/>
<feature type="active site" description="Nucleophile" evidence="4">
    <location>
        <position position="117"/>
    </location>
</feature>
<dbReference type="EMBL" id="AP006628">
    <property type="protein sequence ID" value="BAD04808.1"/>
    <property type="molecule type" value="Genomic_DNA"/>
</dbReference>
<evidence type="ECO:0000313" key="8">
    <source>
        <dbReference type="Proteomes" id="UP000002523"/>
    </source>
</evidence>
<dbReference type="InterPro" id="IPR006047">
    <property type="entry name" value="GH13_cat_dom"/>
</dbReference>
<dbReference type="eggNOG" id="COG0366">
    <property type="taxonomic scope" value="Bacteria"/>
</dbReference>
<keyword evidence="8" id="KW-1185">Reference proteome</keyword>
<feature type="binding site" evidence="5">
    <location>
        <position position="315"/>
    </location>
    <ligand>
        <name>substrate</name>
    </ligand>
</feature>